<protein>
    <submittedName>
        <fullName evidence="3">Uncharacterized protein</fullName>
    </submittedName>
</protein>
<gene>
    <name evidence="2" type="ORF">FOZ62_030509</name>
    <name evidence="3" type="ORF">FOZ63_012069</name>
</gene>
<evidence type="ECO:0000256" key="1">
    <source>
        <dbReference type="SAM" id="Phobius"/>
    </source>
</evidence>
<evidence type="ECO:0000313" key="4">
    <source>
        <dbReference type="Proteomes" id="UP000553632"/>
    </source>
</evidence>
<dbReference type="Proteomes" id="UP000574390">
    <property type="component" value="Unassembled WGS sequence"/>
</dbReference>
<evidence type="ECO:0000313" key="2">
    <source>
        <dbReference type="EMBL" id="KAF4708244.1"/>
    </source>
</evidence>
<proteinExistence type="predicted"/>
<reference evidence="4 5" key="1">
    <citation type="submission" date="2020-04" db="EMBL/GenBank/DDBJ databases">
        <title>Perkinsus olseni comparative genomics.</title>
        <authorList>
            <person name="Bogema D.R."/>
        </authorList>
    </citation>
    <scope>NUCLEOTIDE SEQUENCE [LARGE SCALE GENOMIC DNA]</scope>
    <source>
        <strain evidence="2">ATCC PRA-205</strain>
        <strain evidence="3 4">ATCC PRA-207</strain>
    </source>
</reference>
<dbReference type="EMBL" id="JABANO010002211">
    <property type="protein sequence ID" value="KAF4757809.1"/>
    <property type="molecule type" value="Genomic_DNA"/>
</dbReference>
<dbReference type="AlphaFoldDB" id="A0A7J6UKJ5"/>
<dbReference type="Proteomes" id="UP000553632">
    <property type="component" value="Unassembled WGS sequence"/>
</dbReference>
<evidence type="ECO:0000313" key="3">
    <source>
        <dbReference type="EMBL" id="KAF4757809.1"/>
    </source>
</evidence>
<keyword evidence="1" id="KW-1133">Transmembrane helix</keyword>
<sequence length="193" mass="20777">SCYPHIITAVMLSLHLAVFVGSLTSPLTGLLAKTPKFKALNINAFGYNYLAWCEVKKSRNGRVVIGVGAEGTVTVSAFCPYKDDLRIFHDGETGQGSLYGALGKALAPAEGWDAVIGDTWVSRPVCKKVVKAISNKLCSGGDTELESNRAGLACAGRGKKEDHFVDGICDIAYALSWKQDRPSSPRREREITV</sequence>
<keyword evidence="1" id="KW-0812">Transmembrane</keyword>
<comment type="caution">
    <text evidence="3">The sequence shown here is derived from an EMBL/GenBank/DDBJ whole genome shotgun (WGS) entry which is preliminary data.</text>
</comment>
<feature type="non-terminal residue" evidence="3">
    <location>
        <position position="1"/>
    </location>
</feature>
<evidence type="ECO:0000313" key="5">
    <source>
        <dbReference type="Proteomes" id="UP000574390"/>
    </source>
</evidence>
<accession>A0A7J6UKJ5</accession>
<dbReference type="EMBL" id="JABANM010029293">
    <property type="protein sequence ID" value="KAF4708244.1"/>
    <property type="molecule type" value="Genomic_DNA"/>
</dbReference>
<feature type="transmembrane region" description="Helical" evidence="1">
    <location>
        <begin position="6"/>
        <end position="32"/>
    </location>
</feature>
<name>A0A7J6UKJ5_PEROL</name>
<keyword evidence="4" id="KW-1185">Reference proteome</keyword>
<keyword evidence="1" id="KW-0472">Membrane</keyword>
<organism evidence="3 4">
    <name type="scientific">Perkinsus olseni</name>
    <name type="common">Perkinsus atlanticus</name>
    <dbReference type="NCBI Taxonomy" id="32597"/>
    <lineage>
        <taxon>Eukaryota</taxon>
        <taxon>Sar</taxon>
        <taxon>Alveolata</taxon>
        <taxon>Perkinsozoa</taxon>
        <taxon>Perkinsea</taxon>
        <taxon>Perkinsida</taxon>
        <taxon>Perkinsidae</taxon>
        <taxon>Perkinsus</taxon>
    </lineage>
</organism>